<dbReference type="Gene3D" id="3.20.20.80">
    <property type="entry name" value="Glycosidases"/>
    <property type="match status" value="1"/>
</dbReference>
<name>A0ABQ1EGS9_9CLOT</name>
<dbReference type="InterPro" id="IPR013780">
    <property type="entry name" value="Glyco_hydro_b"/>
</dbReference>
<organism evidence="2 3">
    <name type="scientific">Clostridium zeae</name>
    <dbReference type="NCBI Taxonomy" id="2759022"/>
    <lineage>
        <taxon>Bacteria</taxon>
        <taxon>Bacillati</taxon>
        <taxon>Bacillota</taxon>
        <taxon>Clostridia</taxon>
        <taxon>Eubacteriales</taxon>
        <taxon>Clostridiaceae</taxon>
        <taxon>Clostridium</taxon>
    </lineage>
</organism>
<dbReference type="CDD" id="cd14745">
    <property type="entry name" value="GH66"/>
    <property type="match status" value="1"/>
</dbReference>
<evidence type="ECO:0000313" key="3">
    <source>
        <dbReference type="Proteomes" id="UP000663802"/>
    </source>
</evidence>
<comment type="caution">
    <text evidence="2">The sequence shown here is derived from an EMBL/GenBank/DDBJ whole genome shotgun (WGS) entry which is preliminary data.</text>
</comment>
<protein>
    <submittedName>
        <fullName evidence="2">Cycloisomaltooligosaccharide glucanotransferase</fullName>
    </submittedName>
</protein>
<dbReference type="Gene3D" id="2.60.40.1180">
    <property type="entry name" value="Golgi alpha-mannosidase II"/>
    <property type="match status" value="1"/>
</dbReference>
<evidence type="ECO:0000313" key="2">
    <source>
        <dbReference type="EMBL" id="GFZ33868.1"/>
    </source>
</evidence>
<dbReference type="SUPFAM" id="SSF51445">
    <property type="entry name" value="(Trans)glycosidases"/>
    <property type="match status" value="1"/>
</dbReference>
<sequence>MIIKDIYPAKAQFRNGERIGIIVELEGELESDILRCNVYKLHEQIRTLEIFLSNKEEKVTFEFDIDNCEDLISGYGVEVELYHMDEMKQALSTAFDILLSWKYAPRYGFLADFSKADLEDKEDLKEMNKFHLNVVQYYDWMYRHHDLIPKSDIFIDPLERVLSLSTVKDKIDLAHKYGMGAIAYGAVYASAPEYYKKNKDLGIYKNNGDIYGFGDFLYMMDISRENKWHDHIINEFYKVIKLGFDGIHMDQYGFPKEAISRINGKRAIRNLREDFPNLINDTKRYIEEKGEKVSLIFNAVNNWPVETVAKSEQDAVYIEVWPPNDTYQDLYNLITNAKIYAPDKQVILAAYMKPFLEELNIPVEQAENSTLLTMATIFASGGFHLLLGENRGILDDPYYPKYRTIENEKFNEKLRNYYDFIVKYEELLFDFDIIDTSMVNTGGINGEYVIKGVQASPKVEADKVWSLVKEKPDFKIINLVNFKGIEDMNWNEPKEKIPSKVEDIEISVLTCNEVKAVYLASPDLNKGKSIKLNFSYAKGDQGDEIRFIVPELNIWDLIYIMY</sequence>
<evidence type="ECO:0000256" key="1">
    <source>
        <dbReference type="ARBA" id="ARBA00022729"/>
    </source>
</evidence>
<dbReference type="Pfam" id="PF13199">
    <property type="entry name" value="Glyco_hydro_66"/>
    <property type="match status" value="1"/>
</dbReference>
<dbReference type="InterPro" id="IPR017853">
    <property type="entry name" value="GH"/>
</dbReference>
<reference evidence="2 3" key="1">
    <citation type="journal article" date="2021" name="Int. J. Syst. Evol. Microbiol.">
        <title>Clostridium zeae sp. nov., isolated from corn silage.</title>
        <authorList>
            <person name="Kobayashi H."/>
            <person name="Tanizawa Y."/>
            <person name="Yagura M."/>
            <person name="Sakamoto M."/>
            <person name="Ohkuma M."/>
            <person name="Tohno M."/>
        </authorList>
    </citation>
    <scope>NUCLEOTIDE SEQUENCE [LARGE SCALE GENOMIC DNA]</scope>
    <source>
        <strain evidence="2 3">CSC2</strain>
    </source>
</reference>
<dbReference type="InterPro" id="IPR025092">
    <property type="entry name" value="Glyco_hydro_66"/>
</dbReference>
<dbReference type="EMBL" id="BMBA01000007">
    <property type="protein sequence ID" value="GFZ33868.1"/>
    <property type="molecule type" value="Genomic_DNA"/>
</dbReference>
<gene>
    <name evidence="2" type="ORF">CSC2_43940</name>
</gene>
<accession>A0ABQ1EGS9</accession>
<keyword evidence="1" id="KW-0732">Signal</keyword>
<keyword evidence="3" id="KW-1185">Reference proteome</keyword>
<proteinExistence type="predicted"/>
<dbReference type="RefSeq" id="WP_206872354.1">
    <property type="nucleotide sequence ID" value="NZ_BMBA01000007.1"/>
</dbReference>
<dbReference type="Proteomes" id="UP000663802">
    <property type="component" value="Unassembled WGS sequence"/>
</dbReference>